<sequence length="172" mass="18514">MAHEVDLVFLPIKHAWKYLAQSANASVILVGSTAGVTGSVTNTRLAHTASKGAVVAMTKQLAAEGCPGSGEALRLQGLTAHIATEEWAAACVDYLETIDTLDADRIGLVGWSLGGYYAPRAAAFAKAWGANHDWGKVQRRRVDREGEHPVPHYWEHVMWVWGHDDLATVAGS</sequence>
<protein>
    <submittedName>
        <fullName evidence="1">Uncharacterized protein</fullName>
    </submittedName>
</protein>
<dbReference type="InterPro" id="IPR029058">
    <property type="entry name" value="AB_hydrolase_fold"/>
</dbReference>
<keyword evidence="2" id="KW-1185">Reference proteome</keyword>
<dbReference type="Gene3D" id="3.40.50.1820">
    <property type="entry name" value="alpha/beta hydrolase"/>
    <property type="match status" value="1"/>
</dbReference>
<reference evidence="1 2" key="1">
    <citation type="submission" date="2023-10" db="EMBL/GenBank/DDBJ databases">
        <title>Development of a sustainable strategy for remediation of hydrocarbon-contaminated territories based on the waste exchange concept.</title>
        <authorList>
            <person name="Krivoruchko A."/>
        </authorList>
    </citation>
    <scope>NUCLEOTIDE SEQUENCE [LARGE SCALE GENOMIC DNA]</scope>
    <source>
        <strain evidence="1 2">IEGM 60</strain>
    </source>
</reference>
<proteinExistence type="predicted"/>
<dbReference type="Gene3D" id="3.40.50.720">
    <property type="entry name" value="NAD(P)-binding Rossmann-like Domain"/>
    <property type="match status" value="1"/>
</dbReference>
<evidence type="ECO:0000313" key="1">
    <source>
        <dbReference type="EMBL" id="MDV6283502.1"/>
    </source>
</evidence>
<organism evidence="1 2">
    <name type="scientific">Rhodococcus jostii</name>
    <dbReference type="NCBI Taxonomy" id="132919"/>
    <lineage>
        <taxon>Bacteria</taxon>
        <taxon>Bacillati</taxon>
        <taxon>Actinomycetota</taxon>
        <taxon>Actinomycetes</taxon>
        <taxon>Mycobacteriales</taxon>
        <taxon>Nocardiaceae</taxon>
        <taxon>Rhodococcus</taxon>
    </lineage>
</organism>
<dbReference type="EMBL" id="JAWLKA010000014">
    <property type="protein sequence ID" value="MDV6283502.1"/>
    <property type="molecule type" value="Genomic_DNA"/>
</dbReference>
<dbReference type="RefSeq" id="WP_283352114.1">
    <property type="nucleotide sequence ID" value="NZ_JAWLKA010000014.1"/>
</dbReference>
<name>A0ABU4CJL2_RHOJO</name>
<dbReference type="SUPFAM" id="SSF53474">
    <property type="entry name" value="alpha/beta-Hydrolases"/>
    <property type="match status" value="1"/>
</dbReference>
<dbReference type="Proteomes" id="UP001185737">
    <property type="component" value="Unassembled WGS sequence"/>
</dbReference>
<evidence type="ECO:0000313" key="2">
    <source>
        <dbReference type="Proteomes" id="UP001185737"/>
    </source>
</evidence>
<gene>
    <name evidence="1" type="ORF">R3Q59_23660</name>
</gene>
<accession>A0ABU4CJL2</accession>
<comment type="caution">
    <text evidence="1">The sequence shown here is derived from an EMBL/GenBank/DDBJ whole genome shotgun (WGS) entry which is preliminary data.</text>
</comment>